<feature type="compositionally biased region" description="Polar residues" evidence="6">
    <location>
        <begin position="317"/>
        <end position="328"/>
    </location>
</feature>
<proteinExistence type="predicted"/>
<keyword evidence="8" id="KW-1185">Reference proteome</keyword>
<dbReference type="PANTHER" id="PTHR16223">
    <property type="entry name" value="TRANSCRIPTION FACTOR BHLH83-RELATED"/>
    <property type="match status" value="1"/>
</dbReference>
<evidence type="ECO:0000256" key="4">
    <source>
        <dbReference type="ARBA" id="ARBA00023163"/>
    </source>
</evidence>
<feature type="domain" description="BHLH" evidence="7">
    <location>
        <begin position="333"/>
        <end position="382"/>
    </location>
</feature>
<dbReference type="GO" id="GO:0046983">
    <property type="term" value="F:protein dimerization activity"/>
    <property type="evidence" value="ECO:0007669"/>
    <property type="project" value="InterPro"/>
</dbReference>
<dbReference type="PROSITE" id="PS50888">
    <property type="entry name" value="BHLH"/>
    <property type="match status" value="1"/>
</dbReference>
<dbReference type="CDD" id="cd11393">
    <property type="entry name" value="bHLH_AtbHLH_like"/>
    <property type="match status" value="1"/>
</dbReference>
<gene>
    <name evidence="9" type="primary">LOC103503916</name>
</gene>
<dbReference type="Proteomes" id="UP001652600">
    <property type="component" value="Chromosome 4"/>
</dbReference>
<dbReference type="PANTHER" id="PTHR16223:SF56">
    <property type="entry name" value="TRANSCRIPTION FACTOR BHLH110"/>
    <property type="match status" value="1"/>
</dbReference>
<feature type="compositionally biased region" description="Pro residues" evidence="6">
    <location>
        <begin position="138"/>
        <end position="150"/>
    </location>
</feature>
<evidence type="ECO:0000256" key="1">
    <source>
        <dbReference type="ARBA" id="ARBA00004123"/>
    </source>
</evidence>
<comment type="subcellular location">
    <subcellularLocation>
        <location evidence="1">Nucleus</location>
    </subcellularLocation>
</comment>
<dbReference type="InterPro" id="IPR045843">
    <property type="entry name" value="IND-like"/>
</dbReference>
<keyword evidence="2" id="KW-0805">Transcription regulation</keyword>
<dbReference type="InterPro" id="IPR036638">
    <property type="entry name" value="HLH_DNA-bd_sf"/>
</dbReference>
<dbReference type="RefSeq" id="XP_008466525.2">
    <property type="nucleotide sequence ID" value="XM_008468303.3"/>
</dbReference>
<dbReference type="AlphaFoldDB" id="A0A1S3CSR9"/>
<dbReference type="GO" id="GO:0000981">
    <property type="term" value="F:DNA-binding transcription factor activity, RNA polymerase II-specific"/>
    <property type="evidence" value="ECO:0007669"/>
    <property type="project" value="TreeGrafter"/>
</dbReference>
<evidence type="ECO:0000256" key="6">
    <source>
        <dbReference type="SAM" id="MobiDB-lite"/>
    </source>
</evidence>
<keyword evidence="3" id="KW-0238">DNA-binding</keyword>
<dbReference type="SUPFAM" id="SSF47459">
    <property type="entry name" value="HLH, helix-loop-helix DNA-binding domain"/>
    <property type="match status" value="1"/>
</dbReference>
<dbReference type="GeneID" id="103503916"/>
<organism evidence="8 9">
    <name type="scientific">Cucumis melo</name>
    <name type="common">Muskmelon</name>
    <dbReference type="NCBI Taxonomy" id="3656"/>
    <lineage>
        <taxon>Eukaryota</taxon>
        <taxon>Viridiplantae</taxon>
        <taxon>Streptophyta</taxon>
        <taxon>Embryophyta</taxon>
        <taxon>Tracheophyta</taxon>
        <taxon>Spermatophyta</taxon>
        <taxon>Magnoliopsida</taxon>
        <taxon>eudicotyledons</taxon>
        <taxon>Gunneridae</taxon>
        <taxon>Pentapetalae</taxon>
        <taxon>rosids</taxon>
        <taxon>fabids</taxon>
        <taxon>Cucurbitales</taxon>
        <taxon>Cucurbitaceae</taxon>
        <taxon>Benincaseae</taxon>
        <taxon>Cucumis</taxon>
    </lineage>
</organism>
<evidence type="ECO:0000259" key="7">
    <source>
        <dbReference type="PROSITE" id="PS50888"/>
    </source>
</evidence>
<dbReference type="Gramene" id="MELO3C003797.2.1">
    <property type="protein sequence ID" value="MELO3C003797.2.1"/>
    <property type="gene ID" value="MELO3C003797.2"/>
</dbReference>
<dbReference type="GO" id="GO:0000978">
    <property type="term" value="F:RNA polymerase II cis-regulatory region sequence-specific DNA binding"/>
    <property type="evidence" value="ECO:0007669"/>
    <property type="project" value="TreeGrafter"/>
</dbReference>
<name>A0A1S3CSR9_CUCME</name>
<feature type="region of interest" description="Disordered" evidence="6">
    <location>
        <begin position="126"/>
        <end position="151"/>
    </location>
</feature>
<dbReference type="InterPro" id="IPR011598">
    <property type="entry name" value="bHLH_dom"/>
</dbReference>
<reference evidence="9" key="1">
    <citation type="submission" date="2025-08" db="UniProtKB">
        <authorList>
            <consortium name="RefSeq"/>
        </authorList>
    </citation>
    <scope>IDENTIFICATION</scope>
    <source>
        <tissue evidence="9">Stem</tissue>
    </source>
</reference>
<dbReference type="Gene3D" id="4.10.280.10">
    <property type="entry name" value="Helix-loop-helix DNA-binding domain"/>
    <property type="match status" value="1"/>
</dbReference>
<feature type="region of interest" description="Disordered" evidence="6">
    <location>
        <begin position="316"/>
        <end position="336"/>
    </location>
</feature>
<dbReference type="InterPro" id="IPR045239">
    <property type="entry name" value="bHLH95_bHLH"/>
</dbReference>
<evidence type="ECO:0000256" key="2">
    <source>
        <dbReference type="ARBA" id="ARBA00023015"/>
    </source>
</evidence>
<protein>
    <submittedName>
        <fullName evidence="9">Transcription factor bHLH110-like isoform X1</fullName>
    </submittedName>
</protein>
<keyword evidence="4" id="KW-0804">Transcription</keyword>
<accession>A0A1S3CSR9</accession>
<evidence type="ECO:0000256" key="5">
    <source>
        <dbReference type="ARBA" id="ARBA00023242"/>
    </source>
</evidence>
<dbReference type="eggNOG" id="ENOG502QUG3">
    <property type="taxonomic scope" value="Eukaryota"/>
</dbReference>
<keyword evidence="5" id="KW-0539">Nucleus</keyword>
<evidence type="ECO:0000313" key="8">
    <source>
        <dbReference type="Proteomes" id="UP001652600"/>
    </source>
</evidence>
<evidence type="ECO:0000313" key="9">
    <source>
        <dbReference type="RefSeq" id="XP_008466525.2"/>
    </source>
</evidence>
<dbReference type="KEGG" id="cmo:103503916"/>
<dbReference type="InParanoid" id="A0A1S3CSR9"/>
<dbReference type="GO" id="GO:0005634">
    <property type="term" value="C:nucleus"/>
    <property type="evidence" value="ECO:0007669"/>
    <property type="project" value="UniProtKB-SubCell"/>
</dbReference>
<evidence type="ECO:0000256" key="3">
    <source>
        <dbReference type="ARBA" id="ARBA00023125"/>
    </source>
</evidence>
<sequence length="460" mass="49973">MESTANLNHHQHQLQDHQLLLASSSSSSSLSVVPSYFGLGTAWSSNISLNSNNTCNVYSNPTIFNGEVTTTNSSHPIRSTDCEQKNTNSTSSIMLQDLGNYDQWNNNNGDNVVNTGNNNFFTQSLHHNQQQISSSTPPTTPPPPPPPHQPFPKFTEILNNNNNITNIQDFININSNNDSDLNDLTHKLLIKTLISSGCQINGADHPIISRSSNNNRPAPHFPQIYPSINVSNWNISSPSPPPPSFSNSLDLNLQTPTDMLVGNFSQNNFGIFKEALSDFGDQIRESPPTGSLPCIIPSKMTTFSSTEVCKPKRGCNSMESRLNQQSPLKKSRLDSRASCPPFKVRKEKLGDRIAALQQLVAPFGKTDTASVLMEAIGYIKFLQNQVETLSVPYMKPAGSNKAPQPTHRSSVEDGNEGGQNRDLRSRGLCLVPLGCLSYVTGDGGGGVGIWPPPGFNGGTS</sequence>
<feature type="region of interest" description="Disordered" evidence="6">
    <location>
        <begin position="394"/>
        <end position="422"/>
    </location>
</feature>